<feature type="region of interest" description="Disordered" evidence="2">
    <location>
        <begin position="288"/>
        <end position="327"/>
    </location>
</feature>
<keyword evidence="6" id="KW-1185">Reference proteome</keyword>
<dbReference type="GO" id="GO:0016197">
    <property type="term" value="P:endosomal transport"/>
    <property type="evidence" value="ECO:0007669"/>
    <property type="project" value="TreeGrafter"/>
</dbReference>
<sequence>MAARSQGAANLDLFDSYFHRADLDRDGRISGAEAVAFFKGSNLPKQILAQIWTLADQNQQGYLGRVEFYNALKLVTVAQSKRELTPDIVKAALYGPASVKIPAPQITFSSTSEPQTNAAGVASSASQVGSFPTSVQNPGFRELPLSSSNVNMTQQYNQSLVKESARPPSATSGVAARPMQAIGFQGISGGGSALASSVPNSSISNDVAGGKNDRPPTGVINQFSNRGSSPSTVQAGFGYGTSGSMSVLPPRPPATSGMTQLTAPLVDPKSLVSQNGFASHSLFGGDAFAANPSQPKDNSGPVSPASSVSASSAAIPASGGTHYSAKQGSLDLSQNSLPVQHVGGQLQSTQSFLKQNQQVAPHSNSSAPGVSPQSSAGNQSLMQWPKMTQSDVQKYTKVFMEVDKDKNGKITGIQARNLFLSWRLPREVLKQVWDLSDQDNDSMLSLREFCIALYLMERYREGRPLPVVLPSSIMFDLPVTVQPSSGYGAASWGYSPGFQQQQAMPASSARQIPRATGKPPLPVPAATTENRMQSKEQKSNVPSLEKHIVDQLSEEEQKSLNSKFQEATEANKKVEELEKEIKESRERIEFYRAKMQELVLYKSRCDSRLIEVMERAAADKLEVDSLAKKYEEKYRQVGDVASKLTIEDATFRDIQERKMELYRAIVKIEQEGSADGSLQARFDSIQSSLEELVKSLNERCKKYGLRGKPTTLLELPFGWQHGIQEGSADWSEDWDQFEDEGFTFVKELTLDVQNVAAPPKTKAKTVTNEKGSVDDSETAAASSEANAKAEKASSVLEQTADDESKPEKPAAVIEPVAENDPAYDQMEDVSTRNLPVSPAAASSIESPHDEQRDNHAGKMVNSAASLYAEGTQSNHGGAESSLSGDKSSYEPAWGTFDSNDDVDSVWGFDPASVSKGLDHERYAYDDLFGPGDLGLNPIKTGSSHADSNFQRQGPSIFAESVPSTPIVGPSYSPQRYNEGPEDHGFNNFSRFDSFRSTVDSGLQQREMVTRFDSMRSTKDSDFGHGFPTFDDSDPFGSGLFKASFGGETPRRDSDPFQSGSPFRSSFGNETPRAEDRFGSLGAFRSSFSSETPKRDSDPFSYGGPFRSSFGSETPRTDDPFGSMGPFRSSLGVETPRAEVETFGSSGPFWSSMGSETPKRDSELFGSSGPFRSSFTSETPRAK</sequence>
<organism evidence="5 6">
    <name type="scientific">Nepenthes gracilis</name>
    <name type="common">Slender pitcher plant</name>
    <dbReference type="NCBI Taxonomy" id="150966"/>
    <lineage>
        <taxon>Eukaryota</taxon>
        <taxon>Viridiplantae</taxon>
        <taxon>Streptophyta</taxon>
        <taxon>Embryophyta</taxon>
        <taxon>Tracheophyta</taxon>
        <taxon>Spermatophyta</taxon>
        <taxon>Magnoliopsida</taxon>
        <taxon>eudicotyledons</taxon>
        <taxon>Gunneridae</taxon>
        <taxon>Pentapetalae</taxon>
        <taxon>Caryophyllales</taxon>
        <taxon>Nepenthaceae</taxon>
        <taxon>Nepenthes</taxon>
    </lineage>
</organism>
<dbReference type="Proteomes" id="UP001279734">
    <property type="component" value="Unassembled WGS sequence"/>
</dbReference>
<dbReference type="GO" id="GO:0005509">
    <property type="term" value="F:calcium ion binding"/>
    <property type="evidence" value="ECO:0007669"/>
    <property type="project" value="InterPro"/>
</dbReference>
<dbReference type="SMART" id="SM00027">
    <property type="entry name" value="EH"/>
    <property type="match status" value="2"/>
</dbReference>
<feature type="region of interest" description="Disordered" evidence="2">
    <location>
        <begin position="204"/>
        <end position="261"/>
    </location>
</feature>
<dbReference type="InterPro" id="IPR011992">
    <property type="entry name" value="EF-hand-dom_pair"/>
</dbReference>
<dbReference type="SMART" id="SM00054">
    <property type="entry name" value="EFh"/>
    <property type="match status" value="4"/>
</dbReference>
<feature type="domain" description="EH" evidence="3">
    <location>
        <begin position="10"/>
        <end position="100"/>
    </location>
</feature>
<dbReference type="InterPro" id="IPR000261">
    <property type="entry name" value="EH_dom"/>
</dbReference>
<feature type="coiled-coil region" evidence="1">
    <location>
        <begin position="557"/>
        <end position="594"/>
    </location>
</feature>
<feature type="compositionally biased region" description="Low complexity" evidence="2">
    <location>
        <begin position="299"/>
        <end position="320"/>
    </location>
</feature>
<dbReference type="Gene3D" id="1.10.238.10">
    <property type="entry name" value="EF-hand"/>
    <property type="match status" value="2"/>
</dbReference>
<feature type="region of interest" description="Disordered" evidence="2">
    <location>
        <begin position="759"/>
        <end position="895"/>
    </location>
</feature>
<dbReference type="CDD" id="cd00052">
    <property type="entry name" value="EH"/>
    <property type="match status" value="2"/>
</dbReference>
<feature type="compositionally biased region" description="Polar residues" evidence="2">
    <location>
        <begin position="1169"/>
        <end position="1182"/>
    </location>
</feature>
<dbReference type="PROSITE" id="PS50031">
    <property type="entry name" value="EH"/>
    <property type="match status" value="2"/>
</dbReference>
<evidence type="ECO:0000259" key="3">
    <source>
        <dbReference type="PROSITE" id="PS50031"/>
    </source>
</evidence>
<feature type="compositionally biased region" description="Basic and acidic residues" evidence="2">
    <location>
        <begin position="846"/>
        <end position="856"/>
    </location>
</feature>
<feature type="domain" description="EH" evidence="3">
    <location>
        <begin position="391"/>
        <end position="474"/>
    </location>
</feature>
<feature type="domain" description="EF-hand" evidence="4">
    <location>
        <begin position="424"/>
        <end position="459"/>
    </location>
</feature>
<dbReference type="GO" id="GO:0005886">
    <property type="term" value="C:plasma membrane"/>
    <property type="evidence" value="ECO:0007669"/>
    <property type="project" value="TreeGrafter"/>
</dbReference>
<dbReference type="AlphaFoldDB" id="A0AAD3SQS9"/>
<dbReference type="PANTHER" id="PTHR11216:SF161">
    <property type="entry name" value="CALCIUM-BINDING EF HAND FAMILY PROTEIN"/>
    <property type="match status" value="1"/>
</dbReference>
<feature type="region of interest" description="Disordered" evidence="2">
    <location>
        <begin position="352"/>
        <end position="378"/>
    </location>
</feature>
<gene>
    <name evidence="5" type="ORF">Nepgr_018166</name>
</gene>
<feature type="domain" description="EF-hand" evidence="4">
    <location>
        <begin position="9"/>
        <end position="44"/>
    </location>
</feature>
<feature type="compositionally biased region" description="Basic and acidic residues" evidence="2">
    <location>
        <begin position="532"/>
        <end position="544"/>
    </location>
</feature>
<evidence type="ECO:0000313" key="5">
    <source>
        <dbReference type="EMBL" id="GMH16325.1"/>
    </source>
</evidence>
<dbReference type="EMBL" id="BSYO01000016">
    <property type="protein sequence ID" value="GMH16325.1"/>
    <property type="molecule type" value="Genomic_DNA"/>
</dbReference>
<reference evidence="5" key="1">
    <citation type="submission" date="2023-05" db="EMBL/GenBank/DDBJ databases">
        <title>Nepenthes gracilis genome sequencing.</title>
        <authorList>
            <person name="Fukushima K."/>
        </authorList>
    </citation>
    <scope>NUCLEOTIDE SEQUENCE</scope>
    <source>
        <strain evidence="5">SING2019-196</strain>
    </source>
</reference>
<evidence type="ECO:0000256" key="2">
    <source>
        <dbReference type="SAM" id="MobiDB-lite"/>
    </source>
</evidence>
<proteinExistence type="predicted"/>
<accession>A0AAD3SQS9</accession>
<feature type="region of interest" description="Disordered" evidence="2">
    <location>
        <begin position="957"/>
        <end position="983"/>
    </location>
</feature>
<feature type="compositionally biased region" description="Polar residues" evidence="2">
    <location>
        <begin position="219"/>
        <end position="234"/>
    </location>
</feature>
<dbReference type="PANTHER" id="PTHR11216">
    <property type="entry name" value="EH DOMAIN"/>
    <property type="match status" value="1"/>
</dbReference>
<feature type="region of interest" description="Disordered" evidence="2">
    <location>
        <begin position="503"/>
        <end position="544"/>
    </location>
</feature>
<evidence type="ECO:0000313" key="6">
    <source>
        <dbReference type="Proteomes" id="UP001279734"/>
    </source>
</evidence>
<dbReference type="Pfam" id="PF12763">
    <property type="entry name" value="EH"/>
    <property type="match status" value="2"/>
</dbReference>
<dbReference type="SUPFAM" id="SSF47473">
    <property type="entry name" value="EF-hand"/>
    <property type="match status" value="2"/>
</dbReference>
<feature type="compositionally biased region" description="Polar residues" evidence="2">
    <location>
        <begin position="1055"/>
        <end position="1068"/>
    </location>
</feature>
<evidence type="ECO:0000256" key="1">
    <source>
        <dbReference type="SAM" id="Coils"/>
    </source>
</evidence>
<dbReference type="GO" id="GO:0006897">
    <property type="term" value="P:endocytosis"/>
    <property type="evidence" value="ECO:0007669"/>
    <property type="project" value="TreeGrafter"/>
</dbReference>
<keyword evidence="1" id="KW-0175">Coiled coil</keyword>
<protein>
    <submittedName>
        <fullName evidence="5">Uncharacterized protein</fullName>
    </submittedName>
</protein>
<feature type="region of interest" description="Disordered" evidence="2">
    <location>
        <begin position="1040"/>
        <end position="1182"/>
    </location>
</feature>
<dbReference type="GO" id="GO:0005634">
    <property type="term" value="C:nucleus"/>
    <property type="evidence" value="ECO:0007669"/>
    <property type="project" value="TreeGrafter"/>
</dbReference>
<feature type="compositionally biased region" description="Polar residues" evidence="2">
    <location>
        <begin position="870"/>
        <end position="886"/>
    </location>
</feature>
<evidence type="ECO:0000259" key="4">
    <source>
        <dbReference type="PROSITE" id="PS50222"/>
    </source>
</evidence>
<comment type="caution">
    <text evidence="5">The sequence shown here is derived from an EMBL/GenBank/DDBJ whole genome shotgun (WGS) entry which is preliminary data.</text>
</comment>
<name>A0AAD3SQS9_NEPGR</name>
<feature type="compositionally biased region" description="Polar residues" evidence="2">
    <location>
        <begin position="1142"/>
        <end position="1154"/>
    </location>
</feature>
<dbReference type="PROSITE" id="PS50222">
    <property type="entry name" value="EF_HAND_2"/>
    <property type="match status" value="2"/>
</dbReference>
<dbReference type="GO" id="GO:0005737">
    <property type="term" value="C:cytoplasm"/>
    <property type="evidence" value="ECO:0007669"/>
    <property type="project" value="TreeGrafter"/>
</dbReference>
<dbReference type="InterPro" id="IPR002048">
    <property type="entry name" value="EF_hand_dom"/>
</dbReference>